<keyword evidence="3" id="KW-1185">Reference proteome</keyword>
<feature type="domain" description="YcaO" evidence="1">
    <location>
        <begin position="68"/>
        <end position="399"/>
    </location>
</feature>
<dbReference type="Pfam" id="PF02624">
    <property type="entry name" value="YcaO"/>
    <property type="match status" value="1"/>
</dbReference>
<dbReference type="NCBIfam" id="TIGR00702">
    <property type="entry name" value="YcaO-type kinase domain"/>
    <property type="match status" value="1"/>
</dbReference>
<accession>A0ABT6X033</accession>
<dbReference type="PANTHER" id="PTHR37809">
    <property type="entry name" value="RIBOSOMAL PROTEIN S12 METHYLTHIOTRANSFERASE ACCESSORY FACTOR YCAO"/>
    <property type="match status" value="1"/>
</dbReference>
<dbReference type="PROSITE" id="PS51664">
    <property type="entry name" value="YCAO"/>
    <property type="match status" value="1"/>
</dbReference>
<comment type="caution">
    <text evidence="2">The sequence shown here is derived from an EMBL/GenBank/DDBJ whole genome shotgun (WGS) entry which is preliminary data.</text>
</comment>
<reference evidence="2 3" key="1">
    <citation type="submission" date="2023-05" db="EMBL/GenBank/DDBJ databases">
        <title>Actinoplanes sp. NEAU-A12 genome sequencing.</title>
        <authorList>
            <person name="Wang Z.-S."/>
        </authorList>
    </citation>
    <scope>NUCLEOTIDE SEQUENCE [LARGE SCALE GENOMIC DNA]</scope>
    <source>
        <strain evidence="2 3">NEAU-A12</strain>
    </source>
</reference>
<organism evidence="2 3">
    <name type="scientific">Actinoplanes sandaracinus</name>
    <dbReference type="NCBI Taxonomy" id="3045177"/>
    <lineage>
        <taxon>Bacteria</taxon>
        <taxon>Bacillati</taxon>
        <taxon>Actinomycetota</taxon>
        <taxon>Actinomycetes</taxon>
        <taxon>Micromonosporales</taxon>
        <taxon>Micromonosporaceae</taxon>
        <taxon>Actinoplanes</taxon>
    </lineage>
</organism>
<evidence type="ECO:0000313" key="2">
    <source>
        <dbReference type="EMBL" id="MDI6105353.1"/>
    </source>
</evidence>
<name>A0ABT6X033_9ACTN</name>
<dbReference type="Gene3D" id="3.30.160.660">
    <property type="match status" value="1"/>
</dbReference>
<dbReference type="InterPro" id="IPR003776">
    <property type="entry name" value="YcaO-like_dom"/>
</dbReference>
<dbReference type="EMBL" id="JASCTH010000044">
    <property type="protein sequence ID" value="MDI6105353.1"/>
    <property type="molecule type" value="Genomic_DNA"/>
</dbReference>
<proteinExistence type="predicted"/>
<evidence type="ECO:0000259" key="1">
    <source>
        <dbReference type="PROSITE" id="PS51664"/>
    </source>
</evidence>
<gene>
    <name evidence="2" type="ORF">QLQ12_42910</name>
</gene>
<protein>
    <submittedName>
        <fullName evidence="2">YcaO-like family protein</fullName>
    </submittedName>
</protein>
<dbReference type="PANTHER" id="PTHR37809:SF1">
    <property type="entry name" value="RIBOSOMAL PROTEIN S12 METHYLTHIOTRANSFERASE ACCESSORY FACTOR YCAO"/>
    <property type="match status" value="1"/>
</dbReference>
<dbReference type="Proteomes" id="UP001241758">
    <property type="component" value="Unassembled WGS sequence"/>
</dbReference>
<evidence type="ECO:0000313" key="3">
    <source>
        <dbReference type="Proteomes" id="UP001241758"/>
    </source>
</evidence>
<sequence length="399" mass="42023">MPTSVNDHPTRPGSFRAAPAEQTWERIRPLLPVFGITRVADITGLDEVGLPVHVAYRPTGRCLAVTVGTGLTAVQSRVAATMESIEGWHAENPRLGVAVRAPADDLDLGYDPRALHLAPRSPLTGRTVLDWIAGRGLLTGRTHLAPYDLVYLDFTVPPGGNWGPSSPNDVLFTPTSSGLATGNTPAEATLHALLELVERECMTPYAVSALADRRYVDPDTCTDPSTVAVLDAIRGSSSWVEVVDLTGPTGLPCYGASLWDSSIPMVFGGFGCHVDPGRAVGRALAEAAQSRLVTVGGARDDIAGEVYLPADPGAEPPPAVDLPRLPIRPPDPVVSALGQDLEALVQLVAGRIRDYTGHEPFVVDLTHDDLGIPVSRVIAPGLRLVDDAALSLRPGAGDA</sequence>
<dbReference type="RefSeq" id="WP_282766821.1">
    <property type="nucleotide sequence ID" value="NZ_JASCTH010000044.1"/>
</dbReference>